<comment type="subcellular location">
    <subcellularLocation>
        <location evidence="1">Mitochondrion</location>
    </subcellularLocation>
</comment>
<evidence type="ECO:0000256" key="8">
    <source>
        <dbReference type="SAM" id="MobiDB-lite"/>
    </source>
</evidence>
<dbReference type="GO" id="GO:0008168">
    <property type="term" value="F:methyltransferase activity"/>
    <property type="evidence" value="ECO:0007669"/>
    <property type="project" value="InterPro"/>
</dbReference>
<feature type="region of interest" description="Disordered" evidence="8">
    <location>
        <begin position="257"/>
        <end position="287"/>
    </location>
</feature>
<dbReference type="EMBL" id="JAUKUD010000003">
    <property type="protein sequence ID" value="KAK0749278.1"/>
    <property type="molecule type" value="Genomic_DNA"/>
</dbReference>
<name>A0AA40K7W8_9PEZI</name>
<gene>
    <name evidence="9" type="ORF">B0T18DRAFT_406195</name>
</gene>
<dbReference type="InterPro" id="IPR029063">
    <property type="entry name" value="SAM-dependent_MTases_sf"/>
</dbReference>
<dbReference type="GO" id="GO:0051536">
    <property type="term" value="F:iron-sulfur cluster binding"/>
    <property type="evidence" value="ECO:0007669"/>
    <property type="project" value="UniProtKB-KW"/>
</dbReference>
<evidence type="ECO:0000256" key="6">
    <source>
        <dbReference type="ARBA" id="ARBA00023128"/>
    </source>
</evidence>
<dbReference type="Pfam" id="PF09243">
    <property type="entry name" value="Rsm22"/>
    <property type="match status" value="1"/>
</dbReference>
<evidence type="ECO:0000256" key="2">
    <source>
        <dbReference type="ARBA" id="ARBA00022723"/>
    </source>
</evidence>
<dbReference type="GO" id="GO:0005763">
    <property type="term" value="C:mitochondrial small ribosomal subunit"/>
    <property type="evidence" value="ECO:0007669"/>
    <property type="project" value="TreeGrafter"/>
</dbReference>
<keyword evidence="5" id="KW-0411">Iron-sulfur</keyword>
<sequence length="886" mass="98144">MISASKIQNRCPSCKVQLLGFYDALLVSRSRAGSRPFHTPQSFAAAHRRQPLNPVRRFSTTRLLLQEPPAATSASQERDRRTELKAEDTETIVRQARQTFGQTLPAGYLTDAEYQLYERLFGPPTRETRPEDVGIPFPGEGGDIIENQSGNALLRETEDGGYEEVDYVIENPTVVDESPEAGDEATYAVDENPMTEDEIDADADAEATALLRAVLEPEKEVTIAEAPIDYLSAAANNQREYDALWKLQQDFERATLRDAEEAAARDAEEAAEAASQETAPTPEAEELNLEVQKYEEEIDEYEARFDEPPTERTHPNTALGLFGTHPSTVFLPATTFVEPIAELLKRTSMTHVKATAEKAFGGPGLPFSPATPSIKGKLPQKGVQLEAGHHQMTDIEADAYIATVLPGMYATVMSTLVETRKRLGASWLHDLLARDGGKGPRVLDVGGGGAGLAAWEEVLRAEWEVLLEKKLVKGRDPPGKKTVVVGSDALRHRISRFLHNTSFIPRLPDYMHSVEGSERMLESDGTPAPRKTFDVIICSHVLMPMESAHRRKAIIDNLWAMLDPNGGVLIVLEKGHPRGFEAVADVRMRLLDEFIIPPHPEPVPEELVATTEQAEAKRQREPGMIVAPCTNHRKCPMYLTPGLSPGRKDACHFEQRFIRPPFLQRVVGGSARNHEDIKFSYVVVRRGMTPSDLPPPGVSRYLQGKEAADRSFAGYDDKDHAPNPLSLPRSVLPPLKRHGHVTFQLCTPDAAIERWVVPKSFSRQAYRDARKSQWGDLWALGAKTRARANVRLGKDGADSVLTDGGVRSRRAAEAARGGRLKVVEILADPHRGMVGAREKYPKNRTPVERRTKGGRIVKIHDLLKEAGIDDMEDADDIEDREFLKGP</sequence>
<dbReference type="GO" id="GO:0003735">
    <property type="term" value="F:structural constituent of ribosome"/>
    <property type="evidence" value="ECO:0007669"/>
    <property type="project" value="TreeGrafter"/>
</dbReference>
<dbReference type="Gene3D" id="3.40.50.150">
    <property type="entry name" value="Vaccinia Virus protein VP39"/>
    <property type="match status" value="1"/>
</dbReference>
<protein>
    <submittedName>
        <fullName evidence="9">Mitochondrial small ribosomal subunit Rsm22-domain-containing protein</fullName>
    </submittedName>
</protein>
<evidence type="ECO:0000256" key="7">
    <source>
        <dbReference type="ARBA" id="ARBA00045681"/>
    </source>
</evidence>
<keyword evidence="10" id="KW-1185">Reference proteome</keyword>
<dbReference type="GO" id="GO:0006412">
    <property type="term" value="P:translation"/>
    <property type="evidence" value="ECO:0007669"/>
    <property type="project" value="InterPro"/>
</dbReference>
<accession>A0AA40K7W8</accession>
<keyword evidence="2" id="KW-0479">Metal-binding</keyword>
<feature type="region of interest" description="Disordered" evidence="8">
    <location>
        <begin position="65"/>
        <end position="85"/>
    </location>
</feature>
<dbReference type="PANTHER" id="PTHR13184">
    <property type="entry name" value="37S RIBOSOMAL PROTEIN S22"/>
    <property type="match status" value="1"/>
</dbReference>
<dbReference type="InterPro" id="IPR015324">
    <property type="entry name" value="Ribosomal_Rsm22-like"/>
</dbReference>
<dbReference type="SUPFAM" id="SSF53335">
    <property type="entry name" value="S-adenosyl-L-methionine-dependent methyltransferases"/>
    <property type="match status" value="1"/>
</dbReference>
<feature type="compositionally biased region" description="Basic and acidic residues" evidence="8">
    <location>
        <begin position="257"/>
        <end position="268"/>
    </location>
</feature>
<keyword evidence="3" id="KW-0809">Transit peptide</keyword>
<comment type="function">
    <text evidence="7">Mitochondrial ribosome (mitoribosome) assembly factor. Binds at the interface of the head and body domains of the mitochondrial small ribosomal subunit (mt-SSU), occluding the mRNA channel and preventing compaction of the head domain towards the body. Probable inactive methyltransferase: retains the characteristic folding and ability to bind S-adenosyl-L-methionine, but it probably lost its methyltransferase activity.</text>
</comment>
<keyword evidence="4" id="KW-0408">Iron</keyword>
<keyword evidence="6" id="KW-0496">Mitochondrion</keyword>
<comment type="caution">
    <text evidence="9">The sequence shown here is derived from an EMBL/GenBank/DDBJ whole genome shotgun (WGS) entry which is preliminary data.</text>
</comment>
<dbReference type="InterPro" id="IPR052571">
    <property type="entry name" value="Mt_RNA_Methyltransferase"/>
</dbReference>
<evidence type="ECO:0000256" key="5">
    <source>
        <dbReference type="ARBA" id="ARBA00023014"/>
    </source>
</evidence>
<proteinExistence type="predicted"/>
<dbReference type="GO" id="GO:0046872">
    <property type="term" value="F:metal ion binding"/>
    <property type="evidence" value="ECO:0007669"/>
    <property type="project" value="UniProtKB-KW"/>
</dbReference>
<organism evidence="9 10">
    <name type="scientific">Schizothecium vesticola</name>
    <dbReference type="NCBI Taxonomy" id="314040"/>
    <lineage>
        <taxon>Eukaryota</taxon>
        <taxon>Fungi</taxon>
        <taxon>Dikarya</taxon>
        <taxon>Ascomycota</taxon>
        <taxon>Pezizomycotina</taxon>
        <taxon>Sordariomycetes</taxon>
        <taxon>Sordariomycetidae</taxon>
        <taxon>Sordariales</taxon>
        <taxon>Schizotheciaceae</taxon>
        <taxon>Schizothecium</taxon>
    </lineage>
</organism>
<feature type="compositionally biased region" description="Low complexity" evidence="8">
    <location>
        <begin position="272"/>
        <end position="282"/>
    </location>
</feature>
<evidence type="ECO:0000256" key="1">
    <source>
        <dbReference type="ARBA" id="ARBA00004173"/>
    </source>
</evidence>
<dbReference type="AlphaFoldDB" id="A0AA40K7W8"/>
<evidence type="ECO:0000313" key="9">
    <source>
        <dbReference type="EMBL" id="KAK0749278.1"/>
    </source>
</evidence>
<dbReference type="Proteomes" id="UP001172155">
    <property type="component" value="Unassembled WGS sequence"/>
</dbReference>
<dbReference type="PANTHER" id="PTHR13184:SF5">
    <property type="entry name" value="METHYLTRANSFERASE-LIKE PROTEIN 17, MITOCHONDRIAL"/>
    <property type="match status" value="1"/>
</dbReference>
<evidence type="ECO:0000256" key="3">
    <source>
        <dbReference type="ARBA" id="ARBA00022946"/>
    </source>
</evidence>
<feature type="compositionally biased region" description="Basic and acidic residues" evidence="8">
    <location>
        <begin position="76"/>
        <end position="85"/>
    </location>
</feature>
<evidence type="ECO:0000256" key="4">
    <source>
        <dbReference type="ARBA" id="ARBA00023004"/>
    </source>
</evidence>
<reference evidence="9" key="1">
    <citation type="submission" date="2023-06" db="EMBL/GenBank/DDBJ databases">
        <title>Genome-scale phylogeny and comparative genomics of the fungal order Sordariales.</title>
        <authorList>
            <consortium name="Lawrence Berkeley National Laboratory"/>
            <person name="Hensen N."/>
            <person name="Bonometti L."/>
            <person name="Westerberg I."/>
            <person name="Brannstrom I.O."/>
            <person name="Guillou S."/>
            <person name="Cros-Aarteil S."/>
            <person name="Calhoun S."/>
            <person name="Haridas S."/>
            <person name="Kuo A."/>
            <person name="Mondo S."/>
            <person name="Pangilinan J."/>
            <person name="Riley R."/>
            <person name="LaButti K."/>
            <person name="Andreopoulos B."/>
            <person name="Lipzen A."/>
            <person name="Chen C."/>
            <person name="Yanf M."/>
            <person name="Daum C."/>
            <person name="Ng V."/>
            <person name="Clum A."/>
            <person name="Steindorff A."/>
            <person name="Ohm R."/>
            <person name="Martin F."/>
            <person name="Silar P."/>
            <person name="Natvig D."/>
            <person name="Lalanne C."/>
            <person name="Gautier V."/>
            <person name="Ament-velasquez S.L."/>
            <person name="Kruys A."/>
            <person name="Hutchinson M.I."/>
            <person name="Powell A.J."/>
            <person name="Barry K."/>
            <person name="Miller A.N."/>
            <person name="Grigoriev I.V."/>
            <person name="Debuchy R."/>
            <person name="Gladieux P."/>
            <person name="Thoren M.H."/>
            <person name="Johannesson H."/>
        </authorList>
    </citation>
    <scope>NUCLEOTIDE SEQUENCE</scope>
    <source>
        <strain evidence="9">SMH3187-1</strain>
    </source>
</reference>
<evidence type="ECO:0000313" key="10">
    <source>
        <dbReference type="Proteomes" id="UP001172155"/>
    </source>
</evidence>